<name>A0AAV2DT82_9ROSI</name>
<proteinExistence type="predicted"/>
<reference evidence="1 2" key="1">
    <citation type="submission" date="2024-04" db="EMBL/GenBank/DDBJ databases">
        <authorList>
            <person name="Fracassetti M."/>
        </authorList>
    </citation>
    <scope>NUCLEOTIDE SEQUENCE [LARGE SCALE GENOMIC DNA]</scope>
</reference>
<gene>
    <name evidence="1" type="ORF">LTRI10_LOCUS18421</name>
</gene>
<evidence type="ECO:0000313" key="1">
    <source>
        <dbReference type="EMBL" id="CAL1376709.1"/>
    </source>
</evidence>
<dbReference type="Proteomes" id="UP001497516">
    <property type="component" value="Chromosome 3"/>
</dbReference>
<accession>A0AAV2DT82</accession>
<sequence length="114" mass="12524">MQGKNRTRQERERVEEGSWVLATSRFVVRSPTPLGSCYQSTTFDRIRRGVSTTVAAARIKNALLLSGAGVTAGSFFYRSQKSTIGLPSSQPALFFLVTTGRRRFFLAGVESGCK</sequence>
<dbReference type="AlphaFoldDB" id="A0AAV2DT82"/>
<keyword evidence="2" id="KW-1185">Reference proteome</keyword>
<organism evidence="1 2">
    <name type="scientific">Linum trigynum</name>
    <dbReference type="NCBI Taxonomy" id="586398"/>
    <lineage>
        <taxon>Eukaryota</taxon>
        <taxon>Viridiplantae</taxon>
        <taxon>Streptophyta</taxon>
        <taxon>Embryophyta</taxon>
        <taxon>Tracheophyta</taxon>
        <taxon>Spermatophyta</taxon>
        <taxon>Magnoliopsida</taxon>
        <taxon>eudicotyledons</taxon>
        <taxon>Gunneridae</taxon>
        <taxon>Pentapetalae</taxon>
        <taxon>rosids</taxon>
        <taxon>fabids</taxon>
        <taxon>Malpighiales</taxon>
        <taxon>Linaceae</taxon>
        <taxon>Linum</taxon>
    </lineage>
</organism>
<evidence type="ECO:0000313" key="2">
    <source>
        <dbReference type="Proteomes" id="UP001497516"/>
    </source>
</evidence>
<protein>
    <submittedName>
        <fullName evidence="1">Uncharacterized protein</fullName>
    </submittedName>
</protein>
<dbReference type="EMBL" id="OZ034816">
    <property type="protein sequence ID" value="CAL1376709.1"/>
    <property type="molecule type" value="Genomic_DNA"/>
</dbReference>